<protein>
    <submittedName>
        <fullName evidence="2">Uncharacterized protein</fullName>
    </submittedName>
</protein>
<dbReference type="KEGG" id="nkf:Nkreftii_003551"/>
<feature type="transmembrane region" description="Helical" evidence="1">
    <location>
        <begin position="12"/>
        <end position="34"/>
    </location>
</feature>
<evidence type="ECO:0000256" key="1">
    <source>
        <dbReference type="SAM" id="Phobius"/>
    </source>
</evidence>
<accession>A0A7S8J027</accession>
<dbReference type="EMBL" id="CP047423">
    <property type="protein sequence ID" value="QPD05777.1"/>
    <property type="molecule type" value="Genomic_DNA"/>
</dbReference>
<name>A0A7S8J027_9BACT</name>
<evidence type="ECO:0000313" key="2">
    <source>
        <dbReference type="EMBL" id="QPD05777.1"/>
    </source>
</evidence>
<proteinExistence type="predicted"/>
<keyword evidence="1" id="KW-0472">Membrane</keyword>
<keyword evidence="1" id="KW-0812">Transmembrane</keyword>
<keyword evidence="1" id="KW-1133">Transmembrane helix</keyword>
<dbReference type="AlphaFoldDB" id="A0A7S8J027"/>
<evidence type="ECO:0000313" key="3">
    <source>
        <dbReference type="Proteomes" id="UP000593737"/>
    </source>
</evidence>
<reference evidence="2 3" key="1">
    <citation type="journal article" date="2020" name="ISME J.">
        <title>Enrichment and physiological characterization of a novel comammox Nitrospira indicates ammonium inhibition of complete nitrification.</title>
        <authorList>
            <person name="Sakoula D."/>
            <person name="Koch H."/>
            <person name="Frank J."/>
            <person name="Jetten M.S.M."/>
            <person name="van Kessel M.A.H.J."/>
            <person name="Lucker S."/>
        </authorList>
    </citation>
    <scope>NUCLEOTIDE SEQUENCE [LARGE SCALE GENOMIC DNA]</scope>
    <source>
        <strain evidence="2">Comreactor17</strain>
    </source>
</reference>
<organism evidence="2 3">
    <name type="scientific">Candidatus Nitrospira kreftii</name>
    <dbReference type="NCBI Taxonomy" id="2652173"/>
    <lineage>
        <taxon>Bacteria</taxon>
        <taxon>Pseudomonadati</taxon>
        <taxon>Nitrospirota</taxon>
        <taxon>Nitrospiria</taxon>
        <taxon>Nitrospirales</taxon>
        <taxon>Nitrospiraceae</taxon>
        <taxon>Nitrospira</taxon>
    </lineage>
</organism>
<dbReference type="Proteomes" id="UP000593737">
    <property type="component" value="Chromosome"/>
</dbReference>
<sequence>MIPVLHDVRAAFFLAIALAMLLMICALAGLGTVLRPVRWAERKDYR</sequence>
<gene>
    <name evidence="2" type="ORF">Nkreftii_003551</name>
</gene>